<evidence type="ECO:0000313" key="12">
    <source>
        <dbReference type="Proteomes" id="UP000195402"/>
    </source>
</evidence>
<evidence type="ECO:0000256" key="2">
    <source>
        <dbReference type="ARBA" id="ARBA00023015"/>
    </source>
</evidence>
<dbReference type="EMBL" id="MVGT01000206">
    <property type="protein sequence ID" value="OVA19354.1"/>
    <property type="molecule type" value="Genomic_DNA"/>
</dbReference>
<dbReference type="InParanoid" id="A0A200R9E7"/>
<dbReference type="OMA" id="KAGSQEC"/>
<keyword evidence="4 7" id="KW-0103">Bromodomain</keyword>
<keyword evidence="2" id="KW-0805">Transcription regulation</keyword>
<evidence type="ECO:0000256" key="3">
    <source>
        <dbReference type="ARBA" id="ARBA00023054"/>
    </source>
</evidence>
<feature type="coiled-coil region" evidence="8">
    <location>
        <begin position="629"/>
        <end position="685"/>
    </location>
</feature>
<dbReference type="PROSITE" id="PS50014">
    <property type="entry name" value="BROMODOMAIN_2"/>
    <property type="match status" value="1"/>
</dbReference>
<accession>A0A200R9E7</accession>
<dbReference type="Proteomes" id="UP000195402">
    <property type="component" value="Unassembled WGS sequence"/>
</dbReference>
<dbReference type="InterPro" id="IPR036427">
    <property type="entry name" value="Bromodomain-like_sf"/>
</dbReference>
<dbReference type="InterPro" id="IPR052442">
    <property type="entry name" value="Env_Response_Regulator"/>
</dbReference>
<dbReference type="Pfam" id="PF00439">
    <property type="entry name" value="Bromodomain"/>
    <property type="match status" value="1"/>
</dbReference>
<evidence type="ECO:0000256" key="1">
    <source>
        <dbReference type="ARBA" id="ARBA00004123"/>
    </source>
</evidence>
<keyword evidence="3 8" id="KW-0175">Coiled coil</keyword>
<evidence type="ECO:0000256" key="6">
    <source>
        <dbReference type="ARBA" id="ARBA00023242"/>
    </source>
</evidence>
<evidence type="ECO:0000256" key="4">
    <source>
        <dbReference type="ARBA" id="ARBA00023117"/>
    </source>
</evidence>
<feature type="domain" description="Bromo" evidence="10">
    <location>
        <begin position="288"/>
        <end position="360"/>
    </location>
</feature>
<keyword evidence="12" id="KW-1185">Reference proteome</keyword>
<dbReference type="OrthoDB" id="21449at2759"/>
<evidence type="ECO:0000313" key="11">
    <source>
        <dbReference type="EMBL" id="OVA19354.1"/>
    </source>
</evidence>
<dbReference type="InterPro" id="IPR037377">
    <property type="entry name" value="GTE_bromo"/>
</dbReference>
<evidence type="ECO:0000256" key="8">
    <source>
        <dbReference type="SAM" id="Coils"/>
    </source>
</evidence>
<evidence type="ECO:0000259" key="10">
    <source>
        <dbReference type="PROSITE" id="PS50014"/>
    </source>
</evidence>
<keyword evidence="5" id="KW-0804">Transcription</keyword>
<dbReference type="PANTHER" id="PTHR46136">
    <property type="entry name" value="TRANSCRIPTION FACTOR GTE8"/>
    <property type="match status" value="1"/>
</dbReference>
<dbReference type="AlphaFoldDB" id="A0A200R9E7"/>
<dbReference type="Gene3D" id="1.20.920.10">
    <property type="entry name" value="Bromodomain-like"/>
    <property type="match status" value="1"/>
</dbReference>
<feature type="compositionally biased region" description="Basic and acidic residues" evidence="9">
    <location>
        <begin position="84"/>
        <end position="94"/>
    </location>
</feature>
<name>A0A200R9E7_MACCD</name>
<comment type="caution">
    <text evidence="11">The sequence shown here is derived from an EMBL/GenBank/DDBJ whole genome shotgun (WGS) entry which is preliminary data.</text>
</comment>
<dbReference type="InterPro" id="IPR001487">
    <property type="entry name" value="Bromodomain"/>
</dbReference>
<dbReference type="CDD" id="cd05506">
    <property type="entry name" value="Bromo_plant1"/>
    <property type="match status" value="1"/>
</dbReference>
<dbReference type="PRINTS" id="PR00503">
    <property type="entry name" value="BROMODOMAIN"/>
</dbReference>
<sequence>MIASEGMILRKKLKIRLPQVRSTMELIGAESKKGLGQIFPSAVEEGHLRKLGSHCSGRVTGSANSYGCNQQSSLQCKSGSTAPGREKRTSDSKCEDNCSSQLETVIADEPKVEYVLAHAGKRECSMGLDGRKVKMQRINSTVMESLNCESGRSSTSCKEKGSPKMSKWEKSGVESVVTHADKGGPIRGLDGLKGKKQTTDSSVTQLLNSEGGPTTTSCKGKRISVMDKLQKSTDVCSGHTKMFLVDKSEGESVGACVGDLGLEGQKGKRQIIDNRLTKECTEILKKLMTHSFGWVFNLPVDPVKLKIPDYFCIISEPMDLGTIKYKLEKKLYLDTKAFASDVRLTFSNAMRYNPPGNDIHIMASKLNIIFESLWKSLQAKWGLESSRLGQKPISNERLKEARNLRRGCPKENALPCPNLLPRISISSTLRSKMRKDLIDISKGKISSNLLDCLRRFGLIGQHEEIIQADIDAFDDDKLSEWHRVISRYLDSKSTPSVPVKNHCGRSSIQKDLHNDSDRFSRTGNYACRAGPRNPDPLANVIDGLQMSMLDPYSDGIVSVVDDGNVQLSACPATPVRAVACGEGWEAIDYDGQMSPEKALRAAMLKRRFADTIARAKQNTLLCNGEKGDSKKMQQEKEILEKKQQEAKIRVATEAALRKSREAELKMQREREREAARIALEKMEKTVVIYENLEILKDIEMMACRQVFGSSIGNPLKMLGLSLKADYTEEEGDVMIDLNEDVEEGEIF</sequence>
<reference evidence="11 12" key="1">
    <citation type="journal article" date="2017" name="Mol. Plant">
        <title>The Genome of Medicinal Plant Macleaya cordata Provides New Insights into Benzylisoquinoline Alkaloids Metabolism.</title>
        <authorList>
            <person name="Liu X."/>
            <person name="Liu Y."/>
            <person name="Huang P."/>
            <person name="Ma Y."/>
            <person name="Qing Z."/>
            <person name="Tang Q."/>
            <person name="Cao H."/>
            <person name="Cheng P."/>
            <person name="Zheng Y."/>
            <person name="Yuan Z."/>
            <person name="Zhou Y."/>
            <person name="Liu J."/>
            <person name="Tang Z."/>
            <person name="Zhuo Y."/>
            <person name="Zhang Y."/>
            <person name="Yu L."/>
            <person name="Huang J."/>
            <person name="Yang P."/>
            <person name="Peng Q."/>
            <person name="Zhang J."/>
            <person name="Jiang W."/>
            <person name="Zhang Z."/>
            <person name="Lin K."/>
            <person name="Ro D.K."/>
            <person name="Chen X."/>
            <person name="Xiong X."/>
            <person name="Shang Y."/>
            <person name="Huang S."/>
            <person name="Zeng J."/>
        </authorList>
    </citation>
    <scope>NUCLEOTIDE SEQUENCE [LARGE SCALE GENOMIC DNA]</scope>
    <source>
        <strain evidence="12">cv. BLH2017</strain>
        <tissue evidence="11">Root</tissue>
    </source>
</reference>
<dbReference type="SMART" id="SM00297">
    <property type="entry name" value="BROMO"/>
    <property type="match status" value="1"/>
</dbReference>
<proteinExistence type="predicted"/>
<feature type="compositionally biased region" description="Polar residues" evidence="9">
    <location>
        <begin position="65"/>
        <end position="81"/>
    </location>
</feature>
<feature type="region of interest" description="Disordered" evidence="9">
    <location>
        <begin position="65"/>
        <end position="94"/>
    </location>
</feature>
<dbReference type="SUPFAM" id="SSF47370">
    <property type="entry name" value="Bromodomain"/>
    <property type="match status" value="1"/>
</dbReference>
<evidence type="ECO:0000256" key="9">
    <source>
        <dbReference type="SAM" id="MobiDB-lite"/>
    </source>
</evidence>
<dbReference type="GO" id="GO:0005634">
    <property type="term" value="C:nucleus"/>
    <property type="evidence" value="ECO:0007669"/>
    <property type="project" value="UniProtKB-SubCell"/>
</dbReference>
<dbReference type="PANTHER" id="PTHR46136:SF19">
    <property type="entry name" value="TRANSCRIPTION FACTOR GTE12"/>
    <property type="match status" value="1"/>
</dbReference>
<evidence type="ECO:0000256" key="7">
    <source>
        <dbReference type="PROSITE-ProRule" id="PRU00035"/>
    </source>
</evidence>
<evidence type="ECO:0000256" key="5">
    <source>
        <dbReference type="ARBA" id="ARBA00023163"/>
    </source>
</evidence>
<keyword evidence="6" id="KW-0539">Nucleus</keyword>
<organism evidence="11 12">
    <name type="scientific">Macleaya cordata</name>
    <name type="common">Five-seeded plume-poppy</name>
    <name type="synonym">Bocconia cordata</name>
    <dbReference type="NCBI Taxonomy" id="56857"/>
    <lineage>
        <taxon>Eukaryota</taxon>
        <taxon>Viridiplantae</taxon>
        <taxon>Streptophyta</taxon>
        <taxon>Embryophyta</taxon>
        <taxon>Tracheophyta</taxon>
        <taxon>Spermatophyta</taxon>
        <taxon>Magnoliopsida</taxon>
        <taxon>Ranunculales</taxon>
        <taxon>Papaveraceae</taxon>
        <taxon>Papaveroideae</taxon>
        <taxon>Macleaya</taxon>
    </lineage>
</organism>
<gene>
    <name evidence="11" type="ORF">BVC80_1531g11</name>
</gene>
<comment type="subcellular location">
    <subcellularLocation>
        <location evidence="1">Nucleus</location>
    </subcellularLocation>
</comment>
<dbReference type="STRING" id="56857.A0A200R9E7"/>
<protein>
    <submittedName>
        <fullName evidence="11">Bromodomain</fullName>
    </submittedName>
</protein>